<dbReference type="EC" id="2.7.7.7" evidence="2"/>
<evidence type="ECO:0000259" key="9">
    <source>
        <dbReference type="SMART" id="SM00481"/>
    </source>
</evidence>
<reference evidence="10 11" key="1">
    <citation type="journal article" date="2016" name="Nat. Commun.">
        <title>Thousands of microbial genomes shed light on interconnected biogeochemical processes in an aquifer system.</title>
        <authorList>
            <person name="Anantharaman K."/>
            <person name="Brown C.T."/>
            <person name="Hug L.A."/>
            <person name="Sharon I."/>
            <person name="Castelle C.J."/>
            <person name="Probst A.J."/>
            <person name="Thomas B.C."/>
            <person name="Singh A."/>
            <person name="Wilkins M.J."/>
            <person name="Karaoz U."/>
            <person name="Brodie E.L."/>
            <person name="Williams K.H."/>
            <person name="Hubbard S.S."/>
            <person name="Banfield J.F."/>
        </authorList>
    </citation>
    <scope>NUCLEOTIDE SEQUENCE [LARGE SCALE GENOMIC DNA]</scope>
</reference>
<keyword evidence="5" id="KW-0548">Nucleotidyltransferase</keyword>
<dbReference type="InterPro" id="IPR016195">
    <property type="entry name" value="Pol/histidinol_Pase-like"/>
</dbReference>
<dbReference type="InterPro" id="IPR004365">
    <property type="entry name" value="NA-bd_OB_tRNA"/>
</dbReference>
<dbReference type="Pfam" id="PF14579">
    <property type="entry name" value="HHH_6"/>
    <property type="match status" value="1"/>
</dbReference>
<dbReference type="Pfam" id="PF01336">
    <property type="entry name" value="tRNA_anti-codon"/>
    <property type="match status" value="1"/>
</dbReference>
<proteinExistence type="predicted"/>
<comment type="catalytic activity">
    <reaction evidence="8">
        <text>DNA(n) + a 2'-deoxyribonucleoside 5'-triphosphate = DNA(n+1) + diphosphate</text>
        <dbReference type="Rhea" id="RHEA:22508"/>
        <dbReference type="Rhea" id="RHEA-COMP:17339"/>
        <dbReference type="Rhea" id="RHEA-COMP:17340"/>
        <dbReference type="ChEBI" id="CHEBI:33019"/>
        <dbReference type="ChEBI" id="CHEBI:61560"/>
        <dbReference type="ChEBI" id="CHEBI:173112"/>
        <dbReference type="EC" id="2.7.7.7"/>
    </reaction>
</comment>
<keyword evidence="7" id="KW-0239">DNA-directed DNA polymerase</keyword>
<dbReference type="GO" id="GO:0006260">
    <property type="term" value="P:DNA replication"/>
    <property type="evidence" value="ECO:0007669"/>
    <property type="project" value="UniProtKB-KW"/>
</dbReference>
<gene>
    <name evidence="10" type="ORF">A2867_02970</name>
</gene>
<dbReference type="Gene3D" id="1.10.10.1600">
    <property type="entry name" value="Bacterial DNA polymerase III alpha subunit, thumb domain"/>
    <property type="match status" value="1"/>
</dbReference>
<dbReference type="Proteomes" id="UP000177555">
    <property type="component" value="Unassembled WGS sequence"/>
</dbReference>
<dbReference type="InterPro" id="IPR012340">
    <property type="entry name" value="NA-bd_OB-fold"/>
</dbReference>
<evidence type="ECO:0000313" key="10">
    <source>
        <dbReference type="EMBL" id="OGE29740.1"/>
    </source>
</evidence>
<dbReference type="GO" id="GO:0005737">
    <property type="term" value="C:cytoplasm"/>
    <property type="evidence" value="ECO:0007669"/>
    <property type="project" value="UniProtKB-SubCell"/>
</dbReference>
<feature type="domain" description="Polymerase/histidinol phosphatase N-terminal" evidence="9">
    <location>
        <begin position="5"/>
        <end position="72"/>
    </location>
</feature>
<keyword evidence="4" id="KW-0808">Transferase</keyword>
<comment type="subcellular location">
    <subcellularLocation>
        <location evidence="1">Cytoplasm</location>
    </subcellularLocation>
</comment>
<dbReference type="AlphaFoldDB" id="A0A1F5JMS4"/>
<dbReference type="Pfam" id="PF17657">
    <property type="entry name" value="DNA_pol3_finger"/>
    <property type="match status" value="1"/>
</dbReference>
<dbReference type="Pfam" id="PF02811">
    <property type="entry name" value="PHP"/>
    <property type="match status" value="1"/>
</dbReference>
<dbReference type="InterPro" id="IPR004805">
    <property type="entry name" value="DnaE2/DnaE/PolC"/>
</dbReference>
<evidence type="ECO:0000256" key="1">
    <source>
        <dbReference type="ARBA" id="ARBA00004496"/>
    </source>
</evidence>
<organism evidence="10 11">
    <name type="scientific">Candidatus Daviesbacteria bacterium RIFCSPHIGHO2_01_FULL_40_11</name>
    <dbReference type="NCBI Taxonomy" id="1797762"/>
    <lineage>
        <taxon>Bacteria</taxon>
        <taxon>Candidatus Daviesiibacteriota</taxon>
    </lineage>
</organism>
<name>A0A1F5JMS4_9BACT</name>
<dbReference type="GO" id="GO:0003676">
    <property type="term" value="F:nucleic acid binding"/>
    <property type="evidence" value="ECO:0007669"/>
    <property type="project" value="InterPro"/>
</dbReference>
<dbReference type="NCBIfam" id="NF004226">
    <property type="entry name" value="PRK05673.1"/>
    <property type="match status" value="1"/>
</dbReference>
<keyword evidence="6" id="KW-0235">DNA replication</keyword>
<dbReference type="SMART" id="SM00481">
    <property type="entry name" value="POLIIIAc"/>
    <property type="match status" value="1"/>
</dbReference>
<dbReference type="InterPro" id="IPR040982">
    <property type="entry name" value="DNA_pol3_finger"/>
</dbReference>
<dbReference type="CDD" id="cd04485">
    <property type="entry name" value="DnaE_OBF"/>
    <property type="match status" value="1"/>
</dbReference>
<dbReference type="CDD" id="cd12113">
    <property type="entry name" value="PHP_PolIIIA_DnaE3"/>
    <property type="match status" value="1"/>
</dbReference>
<evidence type="ECO:0000256" key="4">
    <source>
        <dbReference type="ARBA" id="ARBA00022679"/>
    </source>
</evidence>
<accession>A0A1F5JMS4</accession>
<evidence type="ECO:0000256" key="2">
    <source>
        <dbReference type="ARBA" id="ARBA00012417"/>
    </source>
</evidence>
<evidence type="ECO:0000256" key="6">
    <source>
        <dbReference type="ARBA" id="ARBA00022705"/>
    </source>
</evidence>
<dbReference type="EMBL" id="MFCP01000001">
    <property type="protein sequence ID" value="OGE29740.1"/>
    <property type="molecule type" value="Genomic_DNA"/>
</dbReference>
<dbReference type="Gene3D" id="2.40.50.140">
    <property type="entry name" value="Nucleic acid-binding proteins"/>
    <property type="match status" value="1"/>
</dbReference>
<dbReference type="SUPFAM" id="SSF89550">
    <property type="entry name" value="PHP domain-like"/>
    <property type="match status" value="1"/>
</dbReference>
<evidence type="ECO:0000256" key="5">
    <source>
        <dbReference type="ARBA" id="ARBA00022695"/>
    </source>
</evidence>
<dbReference type="InterPro" id="IPR041931">
    <property type="entry name" value="DNA_pol3_alpha_thumb_dom"/>
</dbReference>
<comment type="caution">
    <text evidence="10">The sequence shown here is derived from an EMBL/GenBank/DDBJ whole genome shotgun (WGS) entry which is preliminary data.</text>
</comment>
<protein>
    <recommendedName>
        <fullName evidence="3">DNA polymerase III subunit alpha</fullName>
        <ecNumber evidence="2">2.7.7.7</ecNumber>
    </recommendedName>
</protein>
<dbReference type="GO" id="GO:0003887">
    <property type="term" value="F:DNA-directed DNA polymerase activity"/>
    <property type="evidence" value="ECO:0007669"/>
    <property type="project" value="UniProtKB-KW"/>
</dbReference>
<dbReference type="Gene3D" id="3.20.20.140">
    <property type="entry name" value="Metal-dependent hydrolases"/>
    <property type="match status" value="1"/>
</dbReference>
<dbReference type="InterPro" id="IPR004013">
    <property type="entry name" value="PHP_dom"/>
</dbReference>
<evidence type="ECO:0000256" key="7">
    <source>
        <dbReference type="ARBA" id="ARBA00022932"/>
    </source>
</evidence>
<dbReference type="InterPro" id="IPR029460">
    <property type="entry name" value="DNAPol_HHH"/>
</dbReference>
<dbReference type="InterPro" id="IPR003141">
    <property type="entry name" value="Pol/His_phosphatase_N"/>
</dbReference>
<dbReference type="GO" id="GO:0008408">
    <property type="term" value="F:3'-5' exonuclease activity"/>
    <property type="evidence" value="ECO:0007669"/>
    <property type="project" value="InterPro"/>
</dbReference>
<sequence length="1192" mass="133459">MSRFVHLHGHSEYSLLDGLSKIPQLIKTVKALGMDALAITDHGVMYGAIEFYKACREAGIKPIVGVEMYVAKRSYKDKEGKVDSEPFHLTVLAKNYEGYLNLMKLTSVAHTEGYYYRPRVDKTLLKEFHEGLIALSGCPSGEFVRSLSSKDPKKPEEVIKSYLDIFGEGNFYLEVQNHPYQQSLDLATDEMIRKDLQELLDIQNQTYENVKELSFKLGVPIVATNDYHYVNKEDAEAQDALLCIQTGKFLSEVDRLRMVDTPDYFLKSPEDMEENFKDLPQALENTAKVADLVDLEIPLGVARFPVFETPEGKSSMEYLREVTYKRAEEKLKMTGKIKERLEYELGVIEKKKYADYFLVVADFMDWAHQRGIITNTRGSAAASMVLYCLGVTNLNPLDYLLPFERFLTVHRPSLPDIDVDIADDRRDEVIDYVMKKYGEGRVAHIVTFGTMMGRAAIRDVGRVLGLSYGEVDRIAKLIPPPHQGFHKPLGETIKDVPELTDLYKTNPQIKKLLDLAVKIEGTVRHASVHAAGLVIAPEEITNFTPLQKESKGEKLVSQYDMFSLVDEYGGIGLVKMDLLGIRNLSILGKAVEFVIENRGISVDLNKIPLDNKKAFELLAKGETMGIFQLEGSGMTRYVTELRPTSVLDIQAMVALYRPGPMSVIPEYIARKHDPRKVKFFDPRMKQYTEASLGLLVYQDDVILTAVNIAGYTWEEADKFRKAMGKKNPVEMAKQKGKFIEGCVTRGMRRQRAEELFSLIAPFAAYGFGKAHAASYAMIAYQTAYMKAIFPVEFMAALLTAESEDSDKIASAIEECKRLEIVVLPPDINKSGIGFSLEKLKELTQADLERSLSVGESEVKQGIRFGLSAIKNVGISAIESILVAREDGEFVSLSDLCSRVDNRLVNRKTLESLIKAGALDHLGSRAAQLLILDVCLEQSHQQSRNKLSGQVSLFDSEEDKGDLVIKLPQVSELPLEQLLIFEKELLGFYLHEPPYLSSLQLLSKFVSVKLSDLGDEHIGKTLKLGGVITAVKRVMTKKSAKEMAFIKISDGISSVEVVVFPKTYETSKEFLMTDEVVFILGRAEKREEELSLIVEKISIFDPNTAAENTKDTTEVFLESTPTVEIMIPKGSDVSVLQNINRILREFPGPVPVALLLHSGGELKKMNLPFSINPDSGLEERIKEILGDGAFKLS</sequence>
<evidence type="ECO:0000256" key="3">
    <source>
        <dbReference type="ARBA" id="ARBA00019114"/>
    </source>
</evidence>
<dbReference type="Gene3D" id="1.10.150.870">
    <property type="match status" value="1"/>
</dbReference>
<evidence type="ECO:0000313" key="11">
    <source>
        <dbReference type="Proteomes" id="UP000177555"/>
    </source>
</evidence>
<evidence type="ECO:0000256" key="8">
    <source>
        <dbReference type="ARBA" id="ARBA00049244"/>
    </source>
</evidence>
<dbReference type="NCBIfam" id="TIGR00594">
    <property type="entry name" value="polc"/>
    <property type="match status" value="1"/>
</dbReference>
<dbReference type="Pfam" id="PF07733">
    <property type="entry name" value="DNA_pol3_alpha"/>
    <property type="match status" value="1"/>
</dbReference>
<dbReference type="InterPro" id="IPR011708">
    <property type="entry name" value="DNA_pol3_alpha_NTPase_dom"/>
</dbReference>
<dbReference type="PANTHER" id="PTHR32294:SF0">
    <property type="entry name" value="DNA POLYMERASE III SUBUNIT ALPHA"/>
    <property type="match status" value="1"/>
</dbReference>
<dbReference type="PANTHER" id="PTHR32294">
    <property type="entry name" value="DNA POLYMERASE III SUBUNIT ALPHA"/>
    <property type="match status" value="1"/>
</dbReference>